<evidence type="ECO:0000256" key="1">
    <source>
        <dbReference type="SAM" id="MobiDB-lite"/>
    </source>
</evidence>
<dbReference type="Proteomes" id="UP001501295">
    <property type="component" value="Unassembled WGS sequence"/>
</dbReference>
<evidence type="ECO:0000259" key="2">
    <source>
        <dbReference type="Pfam" id="PF09348"/>
    </source>
</evidence>
<dbReference type="RefSeq" id="WP_345372997.1">
    <property type="nucleotide sequence ID" value="NZ_BAABLM010000001.1"/>
</dbReference>
<dbReference type="PANTHER" id="PTHR34202">
    <property type="entry name" value="UPF0548 PROTEIN"/>
    <property type="match status" value="1"/>
</dbReference>
<gene>
    <name evidence="3" type="ORF">GCM10025780_05760</name>
</gene>
<feature type="region of interest" description="Disordered" evidence="1">
    <location>
        <begin position="1"/>
        <end position="31"/>
    </location>
</feature>
<protein>
    <submittedName>
        <fullName evidence="3">DUF1990 domain-containing protein</fullName>
    </submittedName>
</protein>
<name>A0ABP8VNC5_9MICO</name>
<dbReference type="PIRSF" id="PIRSF010260">
    <property type="entry name" value="UCP010260"/>
    <property type="match status" value="1"/>
</dbReference>
<sequence>MRRSTHTETQTTYGQVGATQAPDLMQYPPAGFRPFEARTRIGHGDSRFEAAWAALMTWKVQERSGIEVRVDDIPAEHERAYTPVTFDDDGTPLDPAEFAAPEGETQFSPEGEPFLTAGTTATLKMKAYGRHVEAPVRVVYVIDEPMRKGFAYGTLEGHPENGEESWVIDQTDDGSVWLTIRSFSRPANWKWRLVYPALRHQQKKYTERYLRVLVGD</sequence>
<evidence type="ECO:0000313" key="4">
    <source>
        <dbReference type="Proteomes" id="UP001501295"/>
    </source>
</evidence>
<dbReference type="InterPro" id="IPR014457">
    <property type="entry name" value="UCP010260"/>
</dbReference>
<organism evidence="3 4">
    <name type="scientific">Frondihabitans cladoniiphilus</name>
    <dbReference type="NCBI Taxonomy" id="715785"/>
    <lineage>
        <taxon>Bacteria</taxon>
        <taxon>Bacillati</taxon>
        <taxon>Actinomycetota</taxon>
        <taxon>Actinomycetes</taxon>
        <taxon>Micrococcales</taxon>
        <taxon>Microbacteriaceae</taxon>
        <taxon>Frondihabitans</taxon>
    </lineage>
</organism>
<keyword evidence="4" id="KW-1185">Reference proteome</keyword>
<dbReference type="InterPro" id="IPR018960">
    <property type="entry name" value="DUF1990"/>
</dbReference>
<feature type="compositionally biased region" description="Polar residues" evidence="1">
    <location>
        <begin position="7"/>
        <end position="18"/>
    </location>
</feature>
<reference evidence="4" key="1">
    <citation type="journal article" date="2019" name="Int. J. Syst. Evol. Microbiol.">
        <title>The Global Catalogue of Microorganisms (GCM) 10K type strain sequencing project: providing services to taxonomists for standard genome sequencing and annotation.</title>
        <authorList>
            <consortium name="The Broad Institute Genomics Platform"/>
            <consortium name="The Broad Institute Genome Sequencing Center for Infectious Disease"/>
            <person name="Wu L."/>
            <person name="Ma J."/>
        </authorList>
    </citation>
    <scope>NUCLEOTIDE SEQUENCE [LARGE SCALE GENOMIC DNA]</scope>
    <source>
        <strain evidence="4">JCM 18956</strain>
    </source>
</reference>
<dbReference type="Pfam" id="PF09348">
    <property type="entry name" value="DUF1990"/>
    <property type="match status" value="2"/>
</dbReference>
<accession>A0ABP8VNC5</accession>
<feature type="domain" description="DUF1990" evidence="2">
    <location>
        <begin position="12"/>
        <end position="80"/>
    </location>
</feature>
<comment type="caution">
    <text evidence="3">The sequence shown here is derived from an EMBL/GenBank/DDBJ whole genome shotgun (WGS) entry which is preliminary data.</text>
</comment>
<dbReference type="EMBL" id="BAABLM010000001">
    <property type="protein sequence ID" value="GAA4666763.1"/>
    <property type="molecule type" value="Genomic_DNA"/>
</dbReference>
<evidence type="ECO:0000313" key="3">
    <source>
        <dbReference type="EMBL" id="GAA4666763.1"/>
    </source>
</evidence>
<dbReference type="PANTHER" id="PTHR34202:SF1">
    <property type="entry name" value="UPF0548 PROTEIN"/>
    <property type="match status" value="1"/>
</dbReference>
<proteinExistence type="predicted"/>
<feature type="domain" description="DUF1990" evidence="2">
    <location>
        <begin position="113"/>
        <end position="211"/>
    </location>
</feature>